<evidence type="ECO:0000256" key="7">
    <source>
        <dbReference type="ARBA" id="ARBA00023136"/>
    </source>
</evidence>
<keyword evidence="7 14" id="KW-0472">Membrane</keyword>
<evidence type="ECO:0000313" key="17">
    <source>
        <dbReference type="EMBL" id="WVZ57118.1"/>
    </source>
</evidence>
<keyword evidence="3" id="KW-0808">Transferase</keyword>
<evidence type="ECO:0000256" key="14">
    <source>
        <dbReference type="SAM" id="Phobius"/>
    </source>
</evidence>
<keyword evidence="8" id="KW-0961">Cell wall biogenesis/degradation</keyword>
<dbReference type="SUPFAM" id="SSF53448">
    <property type="entry name" value="Nucleotide-diphospho-sugar transferases"/>
    <property type="match status" value="1"/>
</dbReference>
<dbReference type="EMBL" id="CP144746">
    <property type="protein sequence ID" value="WVZ57118.1"/>
    <property type="molecule type" value="Genomic_DNA"/>
</dbReference>
<comment type="catalytic activity">
    <reaction evidence="9">
        <text>GDP-mannose + (glucomannan)n = GDP + (glucomannan)n+1.</text>
        <dbReference type="EC" id="2.4.1.32"/>
    </reaction>
</comment>
<gene>
    <name evidence="17" type="ORF">U9M48_007549</name>
</gene>
<feature type="transmembrane region" description="Helical" evidence="14">
    <location>
        <begin position="70"/>
        <end position="99"/>
    </location>
</feature>
<dbReference type="GO" id="GO:0071555">
    <property type="term" value="P:cell wall organization"/>
    <property type="evidence" value="ECO:0007669"/>
    <property type="project" value="UniProtKB-KW"/>
</dbReference>
<feature type="transmembrane region" description="Helical" evidence="14">
    <location>
        <begin position="409"/>
        <end position="433"/>
    </location>
</feature>
<dbReference type="GO" id="GO:0051753">
    <property type="term" value="F:mannan synthase activity"/>
    <property type="evidence" value="ECO:0007669"/>
    <property type="project" value="TreeGrafter"/>
</dbReference>
<keyword evidence="2" id="KW-0328">Glycosyltransferase</keyword>
<evidence type="ECO:0000256" key="1">
    <source>
        <dbReference type="ARBA" id="ARBA00004653"/>
    </source>
</evidence>
<keyword evidence="18" id="KW-1185">Reference proteome</keyword>
<feature type="transmembrane region" description="Helical" evidence="14">
    <location>
        <begin position="445"/>
        <end position="463"/>
    </location>
</feature>
<protein>
    <recommendedName>
        <fullName evidence="12">glucomannan 4-beta-mannosyltransferase</fullName>
        <ecNumber evidence="12">2.4.1.32</ecNumber>
    </recommendedName>
    <alternativeName>
        <fullName evidence="13">Glucomannan synthase</fullName>
    </alternativeName>
</protein>
<evidence type="ECO:0000256" key="2">
    <source>
        <dbReference type="ARBA" id="ARBA00022676"/>
    </source>
</evidence>
<evidence type="ECO:0000256" key="11">
    <source>
        <dbReference type="ARBA" id="ARBA00060879"/>
    </source>
</evidence>
<evidence type="ECO:0000256" key="12">
    <source>
        <dbReference type="ARBA" id="ARBA00066505"/>
    </source>
</evidence>
<evidence type="ECO:0000256" key="13">
    <source>
        <dbReference type="ARBA" id="ARBA00076024"/>
    </source>
</evidence>
<comment type="similarity">
    <text evidence="11">Belongs to the glycosyltransferase 2 family. Plant cellulose synthase-like A subfamily.</text>
</comment>
<evidence type="ECO:0000256" key="8">
    <source>
        <dbReference type="ARBA" id="ARBA00023316"/>
    </source>
</evidence>
<dbReference type="GO" id="GO:0047259">
    <property type="term" value="F:glucomannan 4-beta-mannosyltransferase activity"/>
    <property type="evidence" value="ECO:0007669"/>
    <property type="project" value="UniProtKB-EC"/>
</dbReference>
<dbReference type="Gene3D" id="3.90.550.10">
    <property type="entry name" value="Spore Coat Polysaccharide Biosynthesis Protein SpsA, Chain A"/>
    <property type="match status" value="1"/>
</dbReference>
<feature type="chain" id="PRO_5042894447" description="glucomannan 4-beta-mannosyltransferase" evidence="15">
    <location>
        <begin position="23"/>
        <end position="587"/>
    </location>
</feature>
<dbReference type="AlphaFoldDB" id="A0AAQ3Q0B3"/>
<dbReference type="PANTHER" id="PTHR32044:SF68">
    <property type="entry name" value="GLUCOMANNAN 4-BETA-MANNOSYLTRANSFERASE 5-RELATED"/>
    <property type="match status" value="1"/>
</dbReference>
<evidence type="ECO:0000256" key="9">
    <source>
        <dbReference type="ARBA" id="ARBA00051800"/>
    </source>
</evidence>
<sequence length="587" mass="65358">MDAGEATGALLLLLAAAAAVAAAVATGAVDFTYVATVGSVGPPPSSSGGEWGEVLWARVRSRAVAPALQVVVWACMVMSVMLVVEATYNCAVSVGVMLLGWKPERRFKWEPLGSGAGDDDEEKGDTAAAAAAAAAYPMVMVQIPMYNELEVYKLSIGAACELKWPKERLIVQVLDDSTDPCIKKLVEKECVNWASKGLNVKYATRTGHKGFKAGALKKGMEWDYAKQCEYVALFDADYQPEPDFLLRTVPFLMNNENVALVQARWVFVLGDIFLFLKFTVNDRASLLTRIQRTFLDYHFKVEQEAGSATFSFFSFNGTAGVWRTEAINDAGGWKDRTTVEDMDLAVRATLKGWKFIYVGDVRVKSELPFTYEAYRRQQFRWACGSANLFRKMIWEVFVAKQVSPLKKFYMIYSFFLVRRVVAPTVTFVLYNIIIPVSVMVPEVFLPIWGVAYIPTALTVVTAVRNPENLHIMPLWILFESVMSMHRLKAAIAGLLELPEFNQWIVTKKVGNNGTEENSDVPLLQKARKGLRNRVNLPEIGFSVFLFTCASYNLVFHGKTSYFINIYLQGLAFLLLGLNGIGTSYCCL</sequence>
<comment type="function">
    <text evidence="10">Probable mannan synthase which consists of a 4-beta-mannosyltransferase activity on mannan using GDP-mannose. The beta-1,4-mannan product is the backbone for galactomannan synthesis by galactomannan galactosyltransferase. Galactomannan is a noncellulosic polysaccharides of plant cell wall.</text>
</comment>
<dbReference type="EC" id="2.4.1.32" evidence="12"/>
<evidence type="ECO:0000256" key="10">
    <source>
        <dbReference type="ARBA" id="ARBA00056537"/>
    </source>
</evidence>
<feature type="signal peptide" evidence="15">
    <location>
        <begin position="1"/>
        <end position="22"/>
    </location>
</feature>
<accession>A0AAQ3Q0B3</accession>
<keyword evidence="4 14" id="KW-0812">Transmembrane</keyword>
<dbReference type="PANTHER" id="PTHR32044">
    <property type="entry name" value="GLUCOMANNAN 4-BETA-MANNOSYLTRANSFERASE 9"/>
    <property type="match status" value="1"/>
</dbReference>
<dbReference type="Proteomes" id="UP001341281">
    <property type="component" value="Chromosome 02"/>
</dbReference>
<evidence type="ECO:0000256" key="3">
    <source>
        <dbReference type="ARBA" id="ARBA00022679"/>
    </source>
</evidence>
<proteinExistence type="inferred from homology"/>
<dbReference type="InterPro" id="IPR029044">
    <property type="entry name" value="Nucleotide-diphossugar_trans"/>
</dbReference>
<dbReference type="Pfam" id="PF13632">
    <property type="entry name" value="Glyco_trans_2_3"/>
    <property type="match status" value="1"/>
</dbReference>
<feature type="domain" description="Glycosyltransferase 2-like" evidence="16">
    <location>
        <begin position="230"/>
        <end position="430"/>
    </location>
</feature>
<reference evidence="17 18" key="1">
    <citation type="submission" date="2024-02" db="EMBL/GenBank/DDBJ databases">
        <title>High-quality chromosome-scale genome assembly of Pensacola bahiagrass (Paspalum notatum Flugge var. saurae).</title>
        <authorList>
            <person name="Vega J.M."/>
            <person name="Podio M."/>
            <person name="Orjuela J."/>
            <person name="Siena L.A."/>
            <person name="Pessino S.C."/>
            <person name="Combes M.C."/>
            <person name="Mariac C."/>
            <person name="Albertini E."/>
            <person name="Pupilli F."/>
            <person name="Ortiz J.P.A."/>
            <person name="Leblanc O."/>
        </authorList>
    </citation>
    <scope>NUCLEOTIDE SEQUENCE [LARGE SCALE GENOMIC DNA]</scope>
    <source>
        <strain evidence="17">R1</strain>
        <tissue evidence="17">Leaf</tissue>
    </source>
</reference>
<evidence type="ECO:0000256" key="6">
    <source>
        <dbReference type="ARBA" id="ARBA00023034"/>
    </source>
</evidence>
<comment type="subcellular location">
    <subcellularLocation>
        <location evidence="1">Golgi apparatus membrane</location>
        <topology evidence="1">Multi-pass membrane protein</topology>
    </subcellularLocation>
</comment>
<dbReference type="InterPro" id="IPR001173">
    <property type="entry name" value="Glyco_trans_2-like"/>
</dbReference>
<feature type="transmembrane region" description="Helical" evidence="14">
    <location>
        <begin position="534"/>
        <end position="553"/>
    </location>
</feature>
<evidence type="ECO:0000256" key="4">
    <source>
        <dbReference type="ARBA" id="ARBA00022692"/>
    </source>
</evidence>
<organism evidence="17 18">
    <name type="scientific">Paspalum notatum var. saurae</name>
    <dbReference type="NCBI Taxonomy" id="547442"/>
    <lineage>
        <taxon>Eukaryota</taxon>
        <taxon>Viridiplantae</taxon>
        <taxon>Streptophyta</taxon>
        <taxon>Embryophyta</taxon>
        <taxon>Tracheophyta</taxon>
        <taxon>Spermatophyta</taxon>
        <taxon>Magnoliopsida</taxon>
        <taxon>Liliopsida</taxon>
        <taxon>Poales</taxon>
        <taxon>Poaceae</taxon>
        <taxon>PACMAD clade</taxon>
        <taxon>Panicoideae</taxon>
        <taxon>Andropogonodae</taxon>
        <taxon>Paspaleae</taxon>
        <taxon>Paspalinae</taxon>
        <taxon>Paspalum</taxon>
    </lineage>
</organism>
<keyword evidence="15" id="KW-0732">Signal</keyword>
<dbReference type="FunFam" id="3.90.550.10:FF:000057">
    <property type="entry name" value="Glycosyltransferase-like protein, family 2"/>
    <property type="match status" value="1"/>
</dbReference>
<evidence type="ECO:0000256" key="15">
    <source>
        <dbReference type="SAM" id="SignalP"/>
    </source>
</evidence>
<evidence type="ECO:0000256" key="5">
    <source>
        <dbReference type="ARBA" id="ARBA00022989"/>
    </source>
</evidence>
<keyword evidence="6" id="KW-0333">Golgi apparatus</keyword>
<evidence type="ECO:0000313" key="18">
    <source>
        <dbReference type="Proteomes" id="UP001341281"/>
    </source>
</evidence>
<dbReference type="GO" id="GO:0000139">
    <property type="term" value="C:Golgi membrane"/>
    <property type="evidence" value="ECO:0007669"/>
    <property type="project" value="UniProtKB-SubCell"/>
</dbReference>
<feature type="transmembrane region" description="Helical" evidence="14">
    <location>
        <begin position="565"/>
        <end position="586"/>
    </location>
</feature>
<name>A0AAQ3Q0B3_PASNO</name>
<evidence type="ECO:0000259" key="16">
    <source>
        <dbReference type="Pfam" id="PF13632"/>
    </source>
</evidence>
<keyword evidence="5 14" id="KW-1133">Transmembrane helix</keyword>